<dbReference type="InterPro" id="IPR030791">
    <property type="entry name" value="Rotatin"/>
</dbReference>
<evidence type="ECO:0000313" key="1">
    <source>
        <dbReference type="EMBL" id="RUS86969.1"/>
    </source>
</evidence>
<protein>
    <submittedName>
        <fullName evidence="1">Uncharacterized protein</fullName>
    </submittedName>
</protein>
<dbReference type="PANTHER" id="PTHR31691">
    <property type="entry name" value="ROTATIN"/>
    <property type="match status" value="1"/>
</dbReference>
<accession>A0A433TZF8</accession>
<dbReference type="AlphaFoldDB" id="A0A433TZF8"/>
<sequence length="217" mass="24150">MMQVFDIFTSNPVDPGVKKSAGDQLAMMLRDPHLHALFKEKGGVEEISGIIQTAVEEADNKAKFAAHVPACVAMMKYLLHHDYSLRHTLAKDNNLYNTLLRVALLHQEEATVKADISHIMVLLLFDEVAKFDIGAGEADAPGTRFSLPAQVVQRYRLPFKPSVHHSSSPNTLSLPDPEGDVLLTSGPKSMMRVAWNLAWQGGLEQMLDSFRTRLFQE</sequence>
<dbReference type="GO" id="GO:0005814">
    <property type="term" value="C:centriole"/>
    <property type="evidence" value="ECO:0007669"/>
    <property type="project" value="TreeGrafter"/>
</dbReference>
<dbReference type="OrthoDB" id="428850at2759"/>
<name>A0A433TZF8_ELYCH</name>
<dbReference type="PANTHER" id="PTHR31691:SF1">
    <property type="entry name" value="ROTATIN"/>
    <property type="match status" value="1"/>
</dbReference>
<keyword evidence="2" id="KW-1185">Reference proteome</keyword>
<dbReference type="GO" id="GO:0010457">
    <property type="term" value="P:centriole-centriole cohesion"/>
    <property type="evidence" value="ECO:0007669"/>
    <property type="project" value="TreeGrafter"/>
</dbReference>
<dbReference type="GO" id="GO:0036064">
    <property type="term" value="C:ciliary basal body"/>
    <property type="evidence" value="ECO:0007669"/>
    <property type="project" value="InterPro"/>
</dbReference>
<comment type="caution">
    <text evidence="1">The sequence shown here is derived from an EMBL/GenBank/DDBJ whole genome shotgun (WGS) entry which is preliminary data.</text>
</comment>
<dbReference type="STRING" id="188477.A0A433TZF8"/>
<gene>
    <name evidence="1" type="ORF">EGW08_005294</name>
</gene>
<dbReference type="GO" id="GO:0007099">
    <property type="term" value="P:centriole replication"/>
    <property type="evidence" value="ECO:0007669"/>
    <property type="project" value="TreeGrafter"/>
</dbReference>
<dbReference type="GO" id="GO:0005813">
    <property type="term" value="C:centrosome"/>
    <property type="evidence" value="ECO:0007669"/>
    <property type="project" value="InterPro"/>
</dbReference>
<feature type="non-terminal residue" evidence="1">
    <location>
        <position position="217"/>
    </location>
</feature>
<proteinExistence type="predicted"/>
<dbReference type="GO" id="GO:0032053">
    <property type="term" value="P:ciliary basal body organization"/>
    <property type="evidence" value="ECO:0007669"/>
    <property type="project" value="TreeGrafter"/>
</dbReference>
<reference evidence="1 2" key="1">
    <citation type="submission" date="2019-01" db="EMBL/GenBank/DDBJ databases">
        <title>A draft genome assembly of the solar-powered sea slug Elysia chlorotica.</title>
        <authorList>
            <person name="Cai H."/>
            <person name="Li Q."/>
            <person name="Fang X."/>
            <person name="Li J."/>
            <person name="Curtis N.E."/>
            <person name="Altenburger A."/>
            <person name="Shibata T."/>
            <person name="Feng M."/>
            <person name="Maeda T."/>
            <person name="Schwartz J.A."/>
            <person name="Shigenobu S."/>
            <person name="Lundholm N."/>
            <person name="Nishiyama T."/>
            <person name="Yang H."/>
            <person name="Hasebe M."/>
            <person name="Li S."/>
            <person name="Pierce S.K."/>
            <person name="Wang J."/>
        </authorList>
    </citation>
    <scope>NUCLEOTIDE SEQUENCE [LARGE SCALE GENOMIC DNA]</scope>
    <source>
        <strain evidence="1">EC2010</strain>
        <tissue evidence="1">Whole organism of an adult</tissue>
    </source>
</reference>
<dbReference type="EMBL" id="RQTK01000123">
    <property type="protein sequence ID" value="RUS86969.1"/>
    <property type="molecule type" value="Genomic_DNA"/>
</dbReference>
<dbReference type="Proteomes" id="UP000271974">
    <property type="component" value="Unassembled WGS sequence"/>
</dbReference>
<organism evidence="1 2">
    <name type="scientific">Elysia chlorotica</name>
    <name type="common">Eastern emerald elysia</name>
    <name type="synonym">Sea slug</name>
    <dbReference type="NCBI Taxonomy" id="188477"/>
    <lineage>
        <taxon>Eukaryota</taxon>
        <taxon>Metazoa</taxon>
        <taxon>Spiralia</taxon>
        <taxon>Lophotrochozoa</taxon>
        <taxon>Mollusca</taxon>
        <taxon>Gastropoda</taxon>
        <taxon>Heterobranchia</taxon>
        <taxon>Euthyneura</taxon>
        <taxon>Panpulmonata</taxon>
        <taxon>Sacoglossa</taxon>
        <taxon>Placobranchoidea</taxon>
        <taxon>Plakobranchidae</taxon>
        <taxon>Elysia</taxon>
    </lineage>
</organism>
<evidence type="ECO:0000313" key="2">
    <source>
        <dbReference type="Proteomes" id="UP000271974"/>
    </source>
</evidence>